<dbReference type="AlphaFoldDB" id="A0A936Z746"/>
<dbReference type="Gene3D" id="1.10.340.30">
    <property type="entry name" value="Hypothetical protein, domain 2"/>
    <property type="match status" value="1"/>
</dbReference>
<evidence type="ECO:0000313" key="13">
    <source>
        <dbReference type="EMBL" id="MBL0403586.1"/>
    </source>
</evidence>
<organism evidence="13 14">
    <name type="scientific">Microvirga aerilata</name>
    <dbReference type="NCBI Taxonomy" id="670292"/>
    <lineage>
        <taxon>Bacteria</taxon>
        <taxon>Pseudomonadati</taxon>
        <taxon>Pseudomonadota</taxon>
        <taxon>Alphaproteobacteria</taxon>
        <taxon>Hyphomicrobiales</taxon>
        <taxon>Methylobacteriaceae</taxon>
        <taxon>Microvirga</taxon>
    </lineage>
</organism>
<sequence length="256" mass="28332">MNPDLQDLKEKALLIHERLCKAYGCPIPYFHSLDPLSELISSLLSHRTRNADSGRAFKSLRARYAEWRALMNAPTEEVEATIQGVTWPEQKAPRLQAVLHAIEERHGTLSLDFLKDMPVEEARAWLESIPGVGPKTSAAVLSFSVLRKAALPVDSHHHRVAQRTGLISQSTAVGPSHAALAALLPEAWDAQEVYDNHEVMMLHGQRCCFFKSPACGRCVILDLCPTGQGRTEGRRVSPARSEDAAPDLRSSRSRES</sequence>
<evidence type="ECO:0000256" key="2">
    <source>
        <dbReference type="ARBA" id="ARBA00008343"/>
    </source>
</evidence>
<dbReference type="GO" id="GO:0016798">
    <property type="term" value="F:hydrolase activity, acting on glycosyl bonds"/>
    <property type="evidence" value="ECO:0007669"/>
    <property type="project" value="UniProtKB-KW"/>
</dbReference>
<evidence type="ECO:0000256" key="5">
    <source>
        <dbReference type="ARBA" id="ARBA00022763"/>
    </source>
</evidence>
<proteinExistence type="inferred from homology"/>
<dbReference type="Pfam" id="PF00730">
    <property type="entry name" value="HhH-GPD"/>
    <property type="match status" value="1"/>
</dbReference>
<dbReference type="InterPro" id="IPR004035">
    <property type="entry name" value="Endouclease-III_FeS-bd_BS"/>
</dbReference>
<reference evidence="13" key="1">
    <citation type="submission" date="2021-01" db="EMBL/GenBank/DDBJ databases">
        <title>Microvirga sp.</title>
        <authorList>
            <person name="Kim M.K."/>
        </authorList>
    </citation>
    <scope>NUCLEOTIDE SEQUENCE</scope>
    <source>
        <strain evidence="13">5420S-16</strain>
    </source>
</reference>
<dbReference type="PIRSF" id="PIRSF001435">
    <property type="entry name" value="Nth"/>
    <property type="match status" value="1"/>
</dbReference>
<evidence type="ECO:0000256" key="6">
    <source>
        <dbReference type="ARBA" id="ARBA00022801"/>
    </source>
</evidence>
<dbReference type="Gene3D" id="1.10.1670.10">
    <property type="entry name" value="Helix-hairpin-Helix base-excision DNA repair enzymes (C-terminal)"/>
    <property type="match status" value="1"/>
</dbReference>
<dbReference type="EMBL" id="JAEQMY010000006">
    <property type="protein sequence ID" value="MBL0403586.1"/>
    <property type="molecule type" value="Genomic_DNA"/>
</dbReference>
<evidence type="ECO:0000256" key="1">
    <source>
        <dbReference type="ARBA" id="ARBA00001966"/>
    </source>
</evidence>
<feature type="compositionally biased region" description="Basic and acidic residues" evidence="11">
    <location>
        <begin position="231"/>
        <end position="243"/>
    </location>
</feature>
<dbReference type="GO" id="GO:0006284">
    <property type="term" value="P:base-excision repair"/>
    <property type="evidence" value="ECO:0007669"/>
    <property type="project" value="InterPro"/>
</dbReference>
<keyword evidence="14" id="KW-1185">Reference proteome</keyword>
<comment type="cofactor">
    <cofactor evidence="1">
        <name>[4Fe-4S] cluster</name>
        <dbReference type="ChEBI" id="CHEBI:49883"/>
    </cofactor>
</comment>
<keyword evidence="10" id="KW-0326">Glycosidase</keyword>
<evidence type="ECO:0000256" key="7">
    <source>
        <dbReference type="ARBA" id="ARBA00023004"/>
    </source>
</evidence>
<accession>A0A936Z746</accession>
<keyword evidence="3" id="KW-0004">4Fe-4S</keyword>
<evidence type="ECO:0000313" key="14">
    <source>
        <dbReference type="Proteomes" id="UP000605848"/>
    </source>
</evidence>
<evidence type="ECO:0000256" key="11">
    <source>
        <dbReference type="SAM" id="MobiDB-lite"/>
    </source>
</evidence>
<keyword evidence="7" id="KW-0408">Iron</keyword>
<keyword evidence="6" id="KW-0378">Hydrolase</keyword>
<evidence type="ECO:0000256" key="4">
    <source>
        <dbReference type="ARBA" id="ARBA00022723"/>
    </source>
</evidence>
<evidence type="ECO:0000256" key="10">
    <source>
        <dbReference type="ARBA" id="ARBA00023295"/>
    </source>
</evidence>
<keyword evidence="8" id="KW-0411">Iron-sulfur</keyword>
<protein>
    <submittedName>
        <fullName evidence="13">Fe-S cluster assembly protein HesB</fullName>
    </submittedName>
</protein>
<evidence type="ECO:0000256" key="8">
    <source>
        <dbReference type="ARBA" id="ARBA00023014"/>
    </source>
</evidence>
<dbReference type="InterPro" id="IPR011257">
    <property type="entry name" value="DNA_glycosylase"/>
</dbReference>
<dbReference type="SMART" id="SM00478">
    <property type="entry name" value="ENDO3c"/>
    <property type="match status" value="1"/>
</dbReference>
<dbReference type="PANTHER" id="PTHR10359">
    <property type="entry name" value="A/G-SPECIFIC ADENINE GLYCOSYLASE/ENDONUCLEASE III"/>
    <property type="match status" value="1"/>
</dbReference>
<gene>
    <name evidence="13" type="ORF">JKG68_06365</name>
</gene>
<dbReference type="SUPFAM" id="SSF48150">
    <property type="entry name" value="DNA-glycosylase"/>
    <property type="match status" value="1"/>
</dbReference>
<dbReference type="InterPro" id="IPR023170">
    <property type="entry name" value="HhH_base_excis_C"/>
</dbReference>
<evidence type="ECO:0000259" key="12">
    <source>
        <dbReference type="SMART" id="SM00478"/>
    </source>
</evidence>
<dbReference type="GO" id="GO:0051539">
    <property type="term" value="F:4 iron, 4 sulfur cluster binding"/>
    <property type="evidence" value="ECO:0007669"/>
    <property type="project" value="UniProtKB-KW"/>
</dbReference>
<dbReference type="PROSITE" id="PS00764">
    <property type="entry name" value="ENDONUCLEASE_III_1"/>
    <property type="match status" value="1"/>
</dbReference>
<keyword evidence="4" id="KW-0479">Metal-binding</keyword>
<dbReference type="InterPro" id="IPR003265">
    <property type="entry name" value="HhH-GPD_domain"/>
</dbReference>
<evidence type="ECO:0000256" key="3">
    <source>
        <dbReference type="ARBA" id="ARBA00022485"/>
    </source>
</evidence>
<dbReference type="CDD" id="cd00056">
    <property type="entry name" value="ENDO3c"/>
    <property type="match status" value="1"/>
</dbReference>
<dbReference type="RefSeq" id="WP_202057079.1">
    <property type="nucleotide sequence ID" value="NZ_JAEQMY010000006.1"/>
</dbReference>
<dbReference type="Proteomes" id="UP000605848">
    <property type="component" value="Unassembled WGS sequence"/>
</dbReference>
<keyword evidence="9" id="KW-0234">DNA repair</keyword>
<name>A0A936Z746_9HYPH</name>
<evidence type="ECO:0000256" key="9">
    <source>
        <dbReference type="ARBA" id="ARBA00023204"/>
    </source>
</evidence>
<comment type="caution">
    <text evidence="13">The sequence shown here is derived from an EMBL/GenBank/DDBJ whole genome shotgun (WGS) entry which is preliminary data.</text>
</comment>
<feature type="region of interest" description="Disordered" evidence="11">
    <location>
        <begin position="229"/>
        <end position="256"/>
    </location>
</feature>
<comment type="similarity">
    <text evidence="2">Belongs to the Nth/MutY family.</text>
</comment>
<feature type="domain" description="HhH-GPD" evidence="12">
    <location>
        <begin position="44"/>
        <end position="206"/>
    </location>
</feature>
<keyword evidence="5" id="KW-0227">DNA damage</keyword>
<dbReference type="GO" id="GO:0046872">
    <property type="term" value="F:metal ion binding"/>
    <property type="evidence" value="ECO:0007669"/>
    <property type="project" value="UniProtKB-KW"/>
</dbReference>